<name>X0SWX1_9ZZZZ</name>
<accession>X0SWX1</accession>
<evidence type="ECO:0008006" key="2">
    <source>
        <dbReference type="Google" id="ProtNLM"/>
    </source>
</evidence>
<protein>
    <recommendedName>
        <fullName evidence="2">DUF4369 domain-containing protein</fullName>
    </recommendedName>
</protein>
<evidence type="ECO:0000313" key="1">
    <source>
        <dbReference type="EMBL" id="GAF68310.1"/>
    </source>
</evidence>
<proteinExistence type="predicted"/>
<reference evidence="1" key="1">
    <citation type="journal article" date="2014" name="Front. Microbiol.">
        <title>High frequency of phylogenetically diverse reductive dehalogenase-homologous genes in deep subseafloor sedimentary metagenomes.</title>
        <authorList>
            <person name="Kawai M."/>
            <person name="Futagami T."/>
            <person name="Toyoda A."/>
            <person name="Takaki Y."/>
            <person name="Nishi S."/>
            <person name="Hori S."/>
            <person name="Arai W."/>
            <person name="Tsubouchi T."/>
            <person name="Morono Y."/>
            <person name="Uchiyama I."/>
            <person name="Ito T."/>
            <person name="Fujiyama A."/>
            <person name="Inagaki F."/>
            <person name="Takami H."/>
        </authorList>
    </citation>
    <scope>NUCLEOTIDE SEQUENCE</scope>
    <source>
        <strain evidence="1">Expedition CK06-06</strain>
    </source>
</reference>
<sequence>MMKKAYILFTTVLFLTSFLQAQVITGNLNLLKNAEIKLEGFNGLKNYTIATTKTDSVGNFKLSYSANDVGVGYLVAADDKLRFLILSGEDVEIEGEALSYPETIRITKGKENQLFEQYAKEHSIREQALSAWIYLEKIYNGNTLLSSNKKPTQSITDEKARLKTEDATFLNNLPKD</sequence>
<dbReference type="EMBL" id="BARS01007688">
    <property type="protein sequence ID" value="GAF68310.1"/>
    <property type="molecule type" value="Genomic_DNA"/>
</dbReference>
<comment type="caution">
    <text evidence="1">The sequence shown here is derived from an EMBL/GenBank/DDBJ whole genome shotgun (WGS) entry which is preliminary data.</text>
</comment>
<feature type="non-terminal residue" evidence="1">
    <location>
        <position position="176"/>
    </location>
</feature>
<gene>
    <name evidence="1" type="ORF">S01H1_14756</name>
</gene>
<dbReference type="AlphaFoldDB" id="X0SWX1"/>
<organism evidence="1">
    <name type="scientific">marine sediment metagenome</name>
    <dbReference type="NCBI Taxonomy" id="412755"/>
    <lineage>
        <taxon>unclassified sequences</taxon>
        <taxon>metagenomes</taxon>
        <taxon>ecological metagenomes</taxon>
    </lineage>
</organism>